<dbReference type="PANTHER" id="PTHR30136:SF24">
    <property type="entry name" value="HTH-TYPE TRANSCRIPTIONAL REPRESSOR ALLR"/>
    <property type="match status" value="1"/>
</dbReference>
<proteinExistence type="predicted"/>
<organism evidence="7 8">
    <name type="scientific">Ancylobacter pratisalsi</name>
    <dbReference type="NCBI Taxonomy" id="1745854"/>
    <lineage>
        <taxon>Bacteria</taxon>
        <taxon>Pseudomonadati</taxon>
        <taxon>Pseudomonadota</taxon>
        <taxon>Alphaproteobacteria</taxon>
        <taxon>Hyphomicrobiales</taxon>
        <taxon>Xanthobacteraceae</taxon>
        <taxon>Ancylobacter</taxon>
    </lineage>
</organism>
<dbReference type="EMBL" id="CP048630">
    <property type="protein sequence ID" value="QIB33096.1"/>
    <property type="molecule type" value="Genomic_DNA"/>
</dbReference>
<dbReference type="InterPro" id="IPR005471">
    <property type="entry name" value="Tscrpt_reg_IclR_N"/>
</dbReference>
<dbReference type="Proteomes" id="UP000464751">
    <property type="component" value="Chromosome"/>
</dbReference>
<dbReference type="SUPFAM" id="SSF46785">
    <property type="entry name" value="Winged helix' DNA-binding domain"/>
    <property type="match status" value="1"/>
</dbReference>
<feature type="domain" description="IclR-ED" evidence="6">
    <location>
        <begin position="85"/>
        <end position="270"/>
    </location>
</feature>
<name>A0A6P1YK60_9HYPH</name>
<dbReference type="RefSeq" id="WP_163074194.1">
    <property type="nucleotide sequence ID" value="NZ_CP048630.1"/>
</dbReference>
<dbReference type="PANTHER" id="PTHR30136">
    <property type="entry name" value="HELIX-TURN-HELIX TRANSCRIPTIONAL REGULATOR, ICLR FAMILY"/>
    <property type="match status" value="1"/>
</dbReference>
<evidence type="ECO:0000259" key="5">
    <source>
        <dbReference type="PROSITE" id="PS51077"/>
    </source>
</evidence>
<dbReference type="Gene3D" id="3.30.450.40">
    <property type="match status" value="1"/>
</dbReference>
<dbReference type="KEGG" id="apra:G3A50_04775"/>
<evidence type="ECO:0000256" key="4">
    <source>
        <dbReference type="SAM" id="MobiDB-lite"/>
    </source>
</evidence>
<dbReference type="AlphaFoldDB" id="A0A6P1YK60"/>
<dbReference type="GO" id="GO:0003700">
    <property type="term" value="F:DNA-binding transcription factor activity"/>
    <property type="evidence" value="ECO:0007669"/>
    <property type="project" value="TreeGrafter"/>
</dbReference>
<dbReference type="InterPro" id="IPR029016">
    <property type="entry name" value="GAF-like_dom_sf"/>
</dbReference>
<feature type="domain" description="HTH iclR-type" evidence="5">
    <location>
        <begin position="22"/>
        <end position="84"/>
    </location>
</feature>
<dbReference type="PROSITE" id="PS51078">
    <property type="entry name" value="ICLR_ED"/>
    <property type="match status" value="1"/>
</dbReference>
<evidence type="ECO:0000256" key="2">
    <source>
        <dbReference type="ARBA" id="ARBA00023125"/>
    </source>
</evidence>
<evidence type="ECO:0000313" key="8">
    <source>
        <dbReference type="Proteomes" id="UP000464751"/>
    </source>
</evidence>
<dbReference type="SUPFAM" id="SSF55781">
    <property type="entry name" value="GAF domain-like"/>
    <property type="match status" value="1"/>
</dbReference>
<dbReference type="InterPro" id="IPR036390">
    <property type="entry name" value="WH_DNA-bd_sf"/>
</dbReference>
<gene>
    <name evidence="7" type="ORF">G3A50_04775</name>
</gene>
<dbReference type="Gene3D" id="1.10.10.10">
    <property type="entry name" value="Winged helix-like DNA-binding domain superfamily/Winged helix DNA-binding domain"/>
    <property type="match status" value="1"/>
</dbReference>
<evidence type="ECO:0000256" key="1">
    <source>
        <dbReference type="ARBA" id="ARBA00023015"/>
    </source>
</evidence>
<sequence>MPKSAKASANPSETGEAPSGHIQSLEKGLRILDEIVSAPAPVKLAEIIKRFDMDKASAFRFLQTLEYRGFLRKNAETKEYEVGGRLYYWASQLRQKTRIIDAYHGQLERLANLTQQTAHLGLLVNDRVLLADFAHSNSIVSIQHSIGGVEPVHASAAAKAIVAFLPRDKRDRMVEAIEFTKFTDRTITTRAELLMDFEMCRERGYAVDAGESYGGLHCVARPIFDGQGEPVASLGISTVTALVGSDSDHFRRITSALELIAGEISRDFAG</sequence>
<dbReference type="InterPro" id="IPR050707">
    <property type="entry name" value="HTH_MetabolicPath_Reg"/>
</dbReference>
<reference evidence="7 8" key="1">
    <citation type="submission" date="2020-02" db="EMBL/GenBank/DDBJ databases">
        <authorList>
            <person name="Li G."/>
        </authorList>
    </citation>
    <scope>NUCLEOTIDE SEQUENCE [LARGE SCALE GENOMIC DNA]</scope>
    <source>
        <strain evidence="7 8">DSM 102029</strain>
    </source>
</reference>
<keyword evidence="8" id="KW-1185">Reference proteome</keyword>
<evidence type="ECO:0000313" key="7">
    <source>
        <dbReference type="EMBL" id="QIB33096.1"/>
    </source>
</evidence>
<feature type="region of interest" description="Disordered" evidence="4">
    <location>
        <begin position="1"/>
        <end position="21"/>
    </location>
</feature>
<dbReference type="GO" id="GO:0045892">
    <property type="term" value="P:negative regulation of DNA-templated transcription"/>
    <property type="evidence" value="ECO:0007669"/>
    <property type="project" value="TreeGrafter"/>
</dbReference>
<dbReference type="Pfam" id="PF01614">
    <property type="entry name" value="IclR_C"/>
    <property type="match status" value="1"/>
</dbReference>
<keyword evidence="1" id="KW-0805">Transcription regulation</keyword>
<evidence type="ECO:0000256" key="3">
    <source>
        <dbReference type="ARBA" id="ARBA00023163"/>
    </source>
</evidence>
<keyword evidence="2" id="KW-0238">DNA-binding</keyword>
<dbReference type="InterPro" id="IPR014757">
    <property type="entry name" value="Tscrpt_reg_IclR_C"/>
</dbReference>
<accession>A0A6P1YK60</accession>
<keyword evidence="3" id="KW-0804">Transcription</keyword>
<dbReference type="Pfam" id="PF09339">
    <property type="entry name" value="HTH_IclR"/>
    <property type="match status" value="1"/>
</dbReference>
<dbReference type="PROSITE" id="PS51077">
    <property type="entry name" value="HTH_ICLR"/>
    <property type="match status" value="1"/>
</dbReference>
<dbReference type="SMART" id="SM00346">
    <property type="entry name" value="HTH_ICLR"/>
    <property type="match status" value="1"/>
</dbReference>
<protein>
    <submittedName>
        <fullName evidence="7">IclR family transcriptional regulator</fullName>
    </submittedName>
</protein>
<dbReference type="GO" id="GO:0003677">
    <property type="term" value="F:DNA binding"/>
    <property type="evidence" value="ECO:0007669"/>
    <property type="project" value="UniProtKB-KW"/>
</dbReference>
<evidence type="ECO:0000259" key="6">
    <source>
        <dbReference type="PROSITE" id="PS51078"/>
    </source>
</evidence>
<dbReference type="InterPro" id="IPR036388">
    <property type="entry name" value="WH-like_DNA-bd_sf"/>
</dbReference>